<dbReference type="GO" id="GO:0000271">
    <property type="term" value="P:polysaccharide biosynthetic process"/>
    <property type="evidence" value="ECO:0007669"/>
    <property type="project" value="TreeGrafter"/>
</dbReference>
<dbReference type="InterPro" id="IPR015424">
    <property type="entry name" value="PyrdxlP-dep_Trfase"/>
</dbReference>
<proteinExistence type="inferred from homology"/>
<evidence type="ECO:0000313" key="5">
    <source>
        <dbReference type="Proteomes" id="UP000298588"/>
    </source>
</evidence>
<comment type="similarity">
    <text evidence="1 2">Belongs to the DegT/DnrJ/EryC1 family.</text>
</comment>
<keyword evidence="4" id="KW-0032">Aminotransferase</keyword>
<keyword evidence="5" id="KW-1185">Reference proteome</keyword>
<gene>
    <name evidence="4" type="ORF">E8L99_17220</name>
</gene>
<dbReference type="AlphaFoldDB" id="A0A4D7QQY6"/>
<organism evidence="4 5">
    <name type="scientific">Phreatobacter aquaticus</name>
    <dbReference type="NCBI Taxonomy" id="2570229"/>
    <lineage>
        <taxon>Bacteria</taxon>
        <taxon>Pseudomonadati</taxon>
        <taxon>Pseudomonadota</taxon>
        <taxon>Alphaproteobacteria</taxon>
        <taxon>Hyphomicrobiales</taxon>
        <taxon>Phreatobacteraceae</taxon>
        <taxon>Phreatobacter</taxon>
    </lineage>
</organism>
<sequence>MRSGRLFRYGELGADQADAALLEREFAALVGRRHCIAVNSGGGALFLALKVLDVCPDEPVLVNAFTLAPVPGAIVHTGARPVIVAIGPDYKIDVADLRRKARDSGARVLMLSHMRGHLADMDAVMAACDDLGLLLVEDCAHALGARWGEQTIGTFGVAAAFSAQTYKHLNAGEGGFLVVDDPDLAARAILHSGSYMLHQQHLDPPSPEIMAHWTERTPNFSLRMTALAAAVLRPQLHDLPERVERWNTIYRRIAAGLARAQAVRLPLRPPQEHFTATSIQFSLPGLSPQEIMAVLDLARARGLPIKWFGAAEQAGFTSAPRHWRYAPGQSGLDDSHRILGTLCDIRTPVSLTDEECDLIADIVRESLEAVACGSTAAERHDTAPVRSGSRHQHPGGT</sequence>
<accession>A0A4D7QQY6</accession>
<dbReference type="InterPro" id="IPR000653">
    <property type="entry name" value="DegT/StrS_aminotransferase"/>
</dbReference>
<feature type="region of interest" description="Disordered" evidence="3">
    <location>
        <begin position="374"/>
        <end position="397"/>
    </location>
</feature>
<dbReference type="Pfam" id="PF01041">
    <property type="entry name" value="DegT_DnrJ_EryC1"/>
    <property type="match status" value="1"/>
</dbReference>
<dbReference type="EMBL" id="CP039865">
    <property type="protein sequence ID" value="QCK88841.1"/>
    <property type="molecule type" value="Genomic_DNA"/>
</dbReference>
<dbReference type="GO" id="GO:0030170">
    <property type="term" value="F:pyridoxal phosphate binding"/>
    <property type="evidence" value="ECO:0007669"/>
    <property type="project" value="TreeGrafter"/>
</dbReference>
<dbReference type="Proteomes" id="UP000298588">
    <property type="component" value="Chromosome"/>
</dbReference>
<name>A0A4D7QQY6_9HYPH</name>
<keyword evidence="2" id="KW-0663">Pyridoxal phosphate</keyword>
<dbReference type="SUPFAM" id="SSF53383">
    <property type="entry name" value="PLP-dependent transferases"/>
    <property type="match status" value="1"/>
</dbReference>
<dbReference type="InterPro" id="IPR015421">
    <property type="entry name" value="PyrdxlP-dep_Trfase_major"/>
</dbReference>
<dbReference type="OrthoDB" id="9768668at2"/>
<dbReference type="InterPro" id="IPR015422">
    <property type="entry name" value="PyrdxlP-dep_Trfase_small"/>
</dbReference>
<protein>
    <submittedName>
        <fullName evidence="4">DegT/DnrJ/EryC1/StrS aminotransferase family protein</fullName>
    </submittedName>
</protein>
<evidence type="ECO:0000256" key="3">
    <source>
        <dbReference type="SAM" id="MobiDB-lite"/>
    </source>
</evidence>
<dbReference type="Gene3D" id="3.90.1150.10">
    <property type="entry name" value="Aspartate Aminotransferase, domain 1"/>
    <property type="match status" value="1"/>
</dbReference>
<reference evidence="4 5" key="1">
    <citation type="submission" date="2019-04" db="EMBL/GenBank/DDBJ databases">
        <title>Phreatobacter aquaticus sp. nov.</title>
        <authorList>
            <person name="Choi A."/>
            <person name="Baek K."/>
        </authorList>
    </citation>
    <scope>NUCLEOTIDE SEQUENCE [LARGE SCALE GENOMIC DNA]</scope>
    <source>
        <strain evidence="4 5">NMCR1094</strain>
    </source>
</reference>
<dbReference type="PANTHER" id="PTHR30244">
    <property type="entry name" value="TRANSAMINASE"/>
    <property type="match status" value="1"/>
</dbReference>
<dbReference type="PANTHER" id="PTHR30244:SF34">
    <property type="entry name" value="DTDP-4-AMINO-4,6-DIDEOXYGALACTOSE TRANSAMINASE"/>
    <property type="match status" value="1"/>
</dbReference>
<evidence type="ECO:0000256" key="2">
    <source>
        <dbReference type="RuleBase" id="RU004508"/>
    </source>
</evidence>
<dbReference type="Gene3D" id="3.40.640.10">
    <property type="entry name" value="Type I PLP-dependent aspartate aminotransferase-like (Major domain)"/>
    <property type="match status" value="1"/>
</dbReference>
<evidence type="ECO:0000256" key="1">
    <source>
        <dbReference type="ARBA" id="ARBA00037999"/>
    </source>
</evidence>
<feature type="compositionally biased region" description="Basic residues" evidence="3">
    <location>
        <begin position="388"/>
        <end position="397"/>
    </location>
</feature>
<dbReference type="GO" id="GO:0008483">
    <property type="term" value="F:transaminase activity"/>
    <property type="evidence" value="ECO:0007669"/>
    <property type="project" value="UniProtKB-KW"/>
</dbReference>
<evidence type="ECO:0000313" key="4">
    <source>
        <dbReference type="EMBL" id="QCK88841.1"/>
    </source>
</evidence>
<keyword evidence="4" id="KW-0808">Transferase</keyword>
<dbReference type="KEGG" id="paqt:E8L99_17220"/>